<dbReference type="PROSITE" id="PS50005">
    <property type="entry name" value="TPR"/>
    <property type="match status" value="1"/>
</dbReference>
<dbReference type="OrthoDB" id="7916830at2"/>
<keyword evidence="4" id="KW-1185">Reference proteome</keyword>
<dbReference type="Pfam" id="PF14559">
    <property type="entry name" value="TPR_19"/>
    <property type="match status" value="1"/>
</dbReference>
<keyword evidence="1" id="KW-0802">TPR repeat</keyword>
<sequence>MAIHRFRAKVAIVLFALALLLVGRLGWAGPVEEAERAALISAGQIATARSQLEATQPTTADRIFFDGQVRKARGQHKSAISLFRQMLRIRPNHLNARRELAHTLLLSDNFEAAELSFRDLLRMDPNPRMRAGYRDFIDEIHRHQPVTVRTHLAVLPSTNVNRGSAARSFDTEIGRFVIDPASRARTGLGIETGIGGHVRHQNAPGQLSMLSWGLEGTVYGDSIQNTLTAHAALSYSLTKGSSTWTIAPYFRRIWRRDHTGNVAVGMGVSFGQMLRPGVTLLVSGSREYRTYPRLDGYDGRYSSLGGELIWQPSPSLTIRGGLEIGQSALDRAFLSHRSISLTAEATKRWQGGLETGIGVEFGEGRFDADYPLMGQPRSDHLRALSLTIGHDAVRIWGGSPRLTCTIRRDRSNIGLFDQNTSECRATLSRAF</sequence>
<dbReference type="SUPFAM" id="SSF48452">
    <property type="entry name" value="TPR-like"/>
    <property type="match status" value="1"/>
</dbReference>
<feature type="repeat" description="TPR" evidence="1">
    <location>
        <begin position="60"/>
        <end position="93"/>
    </location>
</feature>
<dbReference type="Proteomes" id="UP000318590">
    <property type="component" value="Unassembled WGS sequence"/>
</dbReference>
<protein>
    <submittedName>
        <fullName evidence="3">DUF560 domain-containing protein</fullName>
    </submittedName>
</protein>
<reference evidence="3 4" key="1">
    <citation type="submission" date="2019-06" db="EMBL/GenBank/DDBJ databases">
        <title>Paenimaribius caenipelagi gen. nov., sp. nov., isolated from a tidal flat.</title>
        <authorList>
            <person name="Yoon J.-H."/>
        </authorList>
    </citation>
    <scope>NUCLEOTIDE SEQUENCE [LARGE SCALE GENOMIC DNA]</scope>
    <source>
        <strain evidence="3 4">JBTF-M29</strain>
    </source>
</reference>
<evidence type="ECO:0000256" key="1">
    <source>
        <dbReference type="PROSITE-ProRule" id="PRU00339"/>
    </source>
</evidence>
<evidence type="ECO:0000313" key="4">
    <source>
        <dbReference type="Proteomes" id="UP000318590"/>
    </source>
</evidence>
<dbReference type="RefSeq" id="WP_142834336.1">
    <property type="nucleotide sequence ID" value="NZ_VFSV01000010.1"/>
</dbReference>
<proteinExistence type="predicted"/>
<dbReference type="AlphaFoldDB" id="A0A547Q5U5"/>
<comment type="caution">
    <text evidence="3">The sequence shown here is derived from an EMBL/GenBank/DDBJ whole genome shotgun (WGS) entry which is preliminary data.</text>
</comment>
<name>A0A547Q5U5_9RHOB</name>
<dbReference type="InterPro" id="IPR019734">
    <property type="entry name" value="TPR_rpt"/>
</dbReference>
<organism evidence="3 4">
    <name type="scientific">Palleronia caenipelagi</name>
    <dbReference type="NCBI Taxonomy" id="2489174"/>
    <lineage>
        <taxon>Bacteria</taxon>
        <taxon>Pseudomonadati</taxon>
        <taxon>Pseudomonadota</taxon>
        <taxon>Alphaproteobacteria</taxon>
        <taxon>Rhodobacterales</taxon>
        <taxon>Roseobacteraceae</taxon>
        <taxon>Palleronia</taxon>
    </lineage>
</organism>
<dbReference type="Gene3D" id="1.25.40.10">
    <property type="entry name" value="Tetratricopeptide repeat domain"/>
    <property type="match status" value="1"/>
</dbReference>
<dbReference type="InterPro" id="IPR011990">
    <property type="entry name" value="TPR-like_helical_dom_sf"/>
</dbReference>
<evidence type="ECO:0000313" key="3">
    <source>
        <dbReference type="EMBL" id="TRD21727.1"/>
    </source>
</evidence>
<dbReference type="InterPro" id="IPR007655">
    <property type="entry name" value="Slam_C"/>
</dbReference>
<dbReference type="EMBL" id="VFSV01000010">
    <property type="protein sequence ID" value="TRD21727.1"/>
    <property type="molecule type" value="Genomic_DNA"/>
</dbReference>
<gene>
    <name evidence="3" type="ORF">FEV53_08275</name>
</gene>
<evidence type="ECO:0000259" key="2">
    <source>
        <dbReference type="Pfam" id="PF04575"/>
    </source>
</evidence>
<accession>A0A547Q5U5</accession>
<dbReference type="Pfam" id="PF04575">
    <property type="entry name" value="SlipAM"/>
    <property type="match status" value="1"/>
</dbReference>
<feature type="domain" description="Surface lipoprotein assembly modifier C-terminal" evidence="2">
    <location>
        <begin position="209"/>
        <end position="431"/>
    </location>
</feature>